<evidence type="ECO:0000313" key="2">
    <source>
        <dbReference type="EMBL" id="MFJ6038346.1"/>
    </source>
</evidence>
<name>A0ABW8HC49_9ACTN</name>
<feature type="region of interest" description="Disordered" evidence="1">
    <location>
        <begin position="16"/>
        <end position="104"/>
    </location>
</feature>
<organism evidence="2 3">
    <name type="scientific">Streptomyces ardesiacus</name>
    <dbReference type="NCBI Taxonomy" id="285564"/>
    <lineage>
        <taxon>Bacteria</taxon>
        <taxon>Bacillati</taxon>
        <taxon>Actinomycetota</taxon>
        <taxon>Actinomycetes</taxon>
        <taxon>Kitasatosporales</taxon>
        <taxon>Streptomycetaceae</taxon>
        <taxon>Streptomyces</taxon>
    </lineage>
</organism>
<keyword evidence="3" id="KW-1185">Reference proteome</keyword>
<comment type="caution">
    <text evidence="2">The sequence shown here is derived from an EMBL/GenBank/DDBJ whole genome shotgun (WGS) entry which is preliminary data.</text>
</comment>
<proteinExistence type="predicted"/>
<gene>
    <name evidence="2" type="ORF">ACIQFM_19060</name>
</gene>
<sequence>MSVVVGGVVLLASACSGGGGDDGERAAPSPTNLATATSADPRPTATTSNELGGYCYPHGPETLLTGQPAYRGKGPHPVQLGTSDPSGVPATQAPLPSPGETASAPPVDTYHPDPATVQLIACVANEHKGKLVATCRFMHQADHYIRYVRQGQYTVTLYEARTGRKIGSTKVKGDDRYTCPAQQFFLDGEPQSKTEWLSAGLPAFRKALAPWVDATKP</sequence>
<dbReference type="Proteomes" id="UP001617907">
    <property type="component" value="Unassembled WGS sequence"/>
</dbReference>
<dbReference type="EMBL" id="JBIVPC010000010">
    <property type="protein sequence ID" value="MFJ6038346.1"/>
    <property type="molecule type" value="Genomic_DNA"/>
</dbReference>
<evidence type="ECO:0000313" key="3">
    <source>
        <dbReference type="Proteomes" id="UP001617907"/>
    </source>
</evidence>
<evidence type="ECO:0000256" key="1">
    <source>
        <dbReference type="SAM" id="MobiDB-lite"/>
    </source>
</evidence>
<accession>A0ABW8HC49</accession>
<reference evidence="2 3" key="1">
    <citation type="submission" date="2024-10" db="EMBL/GenBank/DDBJ databases">
        <title>The Natural Products Discovery Center: Release of the First 8490 Sequenced Strains for Exploring Actinobacteria Biosynthetic Diversity.</title>
        <authorList>
            <person name="Kalkreuter E."/>
            <person name="Kautsar S.A."/>
            <person name="Yang D."/>
            <person name="Bader C.D."/>
            <person name="Teijaro C.N."/>
            <person name="Fluegel L."/>
            <person name="Davis C.M."/>
            <person name="Simpson J.R."/>
            <person name="Lauterbach L."/>
            <person name="Steele A.D."/>
            <person name="Gui C."/>
            <person name="Meng S."/>
            <person name="Li G."/>
            <person name="Viehrig K."/>
            <person name="Ye F."/>
            <person name="Su P."/>
            <person name="Kiefer A.F."/>
            <person name="Nichols A."/>
            <person name="Cepeda A.J."/>
            <person name="Yan W."/>
            <person name="Fan B."/>
            <person name="Jiang Y."/>
            <person name="Adhikari A."/>
            <person name="Zheng C.-J."/>
            <person name="Schuster L."/>
            <person name="Cowan T.M."/>
            <person name="Smanski M.J."/>
            <person name="Chevrette M.G."/>
            <person name="De Carvalho L.P.S."/>
            <person name="Shen B."/>
        </authorList>
    </citation>
    <scope>NUCLEOTIDE SEQUENCE [LARGE SCALE GENOMIC DNA]</scope>
    <source>
        <strain evidence="2 3">NPDC093086</strain>
    </source>
</reference>
<dbReference type="RefSeq" id="WP_350890199.1">
    <property type="nucleotide sequence ID" value="NZ_JBEOTR010000006.1"/>
</dbReference>
<protein>
    <recommendedName>
        <fullName evidence="4">Lipoprotein</fullName>
    </recommendedName>
</protein>
<feature type="compositionally biased region" description="Polar residues" evidence="1">
    <location>
        <begin position="29"/>
        <end position="50"/>
    </location>
</feature>
<evidence type="ECO:0008006" key="4">
    <source>
        <dbReference type="Google" id="ProtNLM"/>
    </source>
</evidence>